<dbReference type="EMBL" id="CAQQ02024062">
    <property type="status" value="NOT_ANNOTATED_CDS"/>
    <property type="molecule type" value="Genomic_DNA"/>
</dbReference>
<dbReference type="InterPro" id="IPR018097">
    <property type="entry name" value="EGF_Ca-bd_CS"/>
</dbReference>
<dbReference type="PROSITE" id="PS50027">
    <property type="entry name" value="EGF_LAM_2"/>
    <property type="match status" value="2"/>
</dbReference>
<dbReference type="InterPro" id="IPR002049">
    <property type="entry name" value="LE_dom"/>
</dbReference>
<feature type="domain" description="Laminin EGF-like" evidence="16">
    <location>
        <begin position="309"/>
        <end position="354"/>
    </location>
</feature>
<dbReference type="PROSITE" id="PS01187">
    <property type="entry name" value="EGF_CA"/>
    <property type="match status" value="1"/>
</dbReference>
<dbReference type="Gene3D" id="2.10.25.10">
    <property type="entry name" value="Laminin"/>
    <property type="match status" value="3"/>
</dbReference>
<dbReference type="SMART" id="SM00181">
    <property type="entry name" value="EGF"/>
    <property type="match status" value="4"/>
</dbReference>
<dbReference type="InterPro" id="IPR049883">
    <property type="entry name" value="NOTCH1_EGF-like"/>
</dbReference>
<feature type="domain" description="CUB" evidence="14">
    <location>
        <begin position="407"/>
        <end position="532"/>
    </location>
</feature>
<dbReference type="CDD" id="cd00054">
    <property type="entry name" value="EGF_CA"/>
    <property type="match status" value="1"/>
</dbReference>
<dbReference type="EnsemblMetazoa" id="MESCA008236-RA">
    <property type="protein sequence ID" value="MESCA008236-PA"/>
    <property type="gene ID" value="MESCA008236"/>
</dbReference>
<dbReference type="SMART" id="SM00179">
    <property type="entry name" value="EGF_CA"/>
    <property type="match status" value="2"/>
</dbReference>
<evidence type="ECO:0000256" key="1">
    <source>
        <dbReference type="ARBA" id="ARBA00004479"/>
    </source>
</evidence>
<dbReference type="InterPro" id="IPR035914">
    <property type="entry name" value="Sperma_CUB_dom_sf"/>
</dbReference>
<keyword evidence="18" id="KW-1185">Reference proteome</keyword>
<evidence type="ECO:0000256" key="6">
    <source>
        <dbReference type="ARBA" id="ARBA00022837"/>
    </source>
</evidence>
<feature type="disulfide bond" evidence="13">
    <location>
        <begin position="377"/>
        <end position="386"/>
    </location>
</feature>
<comment type="caution">
    <text evidence="12">Lacks conserved residue(s) required for the propagation of feature annotation.</text>
</comment>
<dbReference type="PANTHER" id="PTHR10574">
    <property type="entry name" value="NETRIN/LAMININ-RELATED"/>
    <property type="match status" value="1"/>
</dbReference>
<evidence type="ECO:0000259" key="15">
    <source>
        <dbReference type="PROSITE" id="PS50026"/>
    </source>
</evidence>
<dbReference type="InterPro" id="IPR002165">
    <property type="entry name" value="Plexin_repeat"/>
</dbReference>
<evidence type="ECO:0000259" key="16">
    <source>
        <dbReference type="PROSITE" id="PS50027"/>
    </source>
</evidence>
<keyword evidence="4" id="KW-0732">Signal</keyword>
<dbReference type="PROSITE" id="PS01186">
    <property type="entry name" value="EGF_2"/>
    <property type="match status" value="2"/>
</dbReference>
<dbReference type="SUPFAM" id="SSF49854">
    <property type="entry name" value="Spermadhesin, CUB domain"/>
    <property type="match status" value="1"/>
</dbReference>
<feature type="domain" description="EGF-like" evidence="15">
    <location>
        <begin position="233"/>
        <end position="274"/>
    </location>
</feature>
<dbReference type="Pfam" id="PF07645">
    <property type="entry name" value="EGF_CA"/>
    <property type="match status" value="1"/>
</dbReference>
<dbReference type="FunFam" id="2.10.25.10:FF:000202">
    <property type="entry name" value="Multiple epidermal growth factor-like domains 8"/>
    <property type="match status" value="1"/>
</dbReference>
<dbReference type="Proteomes" id="UP000015102">
    <property type="component" value="Unassembled WGS sequence"/>
</dbReference>
<dbReference type="GO" id="GO:0016020">
    <property type="term" value="C:membrane"/>
    <property type="evidence" value="ECO:0007669"/>
    <property type="project" value="UniProtKB-SubCell"/>
</dbReference>
<dbReference type="GO" id="GO:0005604">
    <property type="term" value="C:basement membrane"/>
    <property type="evidence" value="ECO:0007669"/>
    <property type="project" value="TreeGrafter"/>
</dbReference>
<dbReference type="InterPro" id="IPR009030">
    <property type="entry name" value="Growth_fac_rcpt_cys_sf"/>
</dbReference>
<keyword evidence="11 13" id="KW-0424">Laminin EGF-like domain</keyword>
<dbReference type="CDD" id="cd00055">
    <property type="entry name" value="EGF_Lam"/>
    <property type="match status" value="2"/>
</dbReference>
<evidence type="ECO:0008006" key="19">
    <source>
        <dbReference type="Google" id="ProtNLM"/>
    </source>
</evidence>
<dbReference type="InterPro" id="IPR000742">
    <property type="entry name" value="EGF"/>
</dbReference>
<evidence type="ECO:0000256" key="10">
    <source>
        <dbReference type="ARBA" id="ARBA00023180"/>
    </source>
</evidence>
<dbReference type="Pfam" id="PF24973">
    <property type="entry name" value="EGF_LMN_ATRN"/>
    <property type="match status" value="2"/>
</dbReference>
<dbReference type="GO" id="GO:0009887">
    <property type="term" value="P:animal organ morphogenesis"/>
    <property type="evidence" value="ECO:0007669"/>
    <property type="project" value="TreeGrafter"/>
</dbReference>
<protein>
    <recommendedName>
        <fullName evidence="19">EGF-like domain-containing protein</fullName>
    </recommendedName>
</protein>
<dbReference type="SMART" id="SM00423">
    <property type="entry name" value="PSI"/>
    <property type="match status" value="3"/>
</dbReference>
<dbReference type="InterPro" id="IPR000152">
    <property type="entry name" value="EGF-type_Asp/Asn_hydroxyl_site"/>
</dbReference>
<evidence type="ECO:0000313" key="18">
    <source>
        <dbReference type="Proteomes" id="UP000015102"/>
    </source>
</evidence>
<reference evidence="17" key="2">
    <citation type="submission" date="2015-06" db="UniProtKB">
        <authorList>
            <consortium name="EnsemblMetazoa"/>
        </authorList>
    </citation>
    <scope>IDENTIFICATION</scope>
</reference>
<dbReference type="SUPFAM" id="SSF57184">
    <property type="entry name" value="Growth factor receptor domain"/>
    <property type="match status" value="1"/>
</dbReference>
<evidence type="ECO:0000256" key="3">
    <source>
        <dbReference type="ARBA" id="ARBA00022692"/>
    </source>
</evidence>
<feature type="disulfide bond" evidence="13">
    <location>
        <begin position="338"/>
        <end position="352"/>
    </location>
</feature>
<dbReference type="InterPro" id="IPR016201">
    <property type="entry name" value="PSI"/>
</dbReference>
<proteinExistence type="predicted"/>
<dbReference type="PROSITE" id="PS00010">
    <property type="entry name" value="ASX_HYDROXYL"/>
    <property type="match status" value="1"/>
</dbReference>
<evidence type="ECO:0000256" key="12">
    <source>
        <dbReference type="PROSITE-ProRule" id="PRU00076"/>
    </source>
</evidence>
<evidence type="ECO:0000256" key="11">
    <source>
        <dbReference type="ARBA" id="ARBA00023292"/>
    </source>
</evidence>
<dbReference type="InterPro" id="IPR056863">
    <property type="entry name" value="LMN_ATRN_NET-like_EGF"/>
</dbReference>
<dbReference type="SMART" id="SM00180">
    <property type="entry name" value="EGF_Lam"/>
    <property type="match status" value="2"/>
</dbReference>
<keyword evidence="5" id="KW-0677">Repeat</keyword>
<evidence type="ECO:0000313" key="17">
    <source>
        <dbReference type="EnsemblMetazoa" id="MESCA008236-PA"/>
    </source>
</evidence>
<name>T1GWQ7_MEGSC</name>
<dbReference type="GO" id="GO:0007411">
    <property type="term" value="P:axon guidance"/>
    <property type="evidence" value="ECO:0007669"/>
    <property type="project" value="TreeGrafter"/>
</dbReference>
<reference evidence="18" key="1">
    <citation type="submission" date="2013-02" db="EMBL/GenBank/DDBJ databases">
        <authorList>
            <person name="Hughes D."/>
        </authorList>
    </citation>
    <scope>NUCLEOTIDE SEQUENCE</scope>
    <source>
        <strain>Durham</strain>
        <strain evidence="18">NC isolate 2 -- Noor lab</strain>
    </source>
</reference>
<dbReference type="InterPro" id="IPR000859">
    <property type="entry name" value="CUB_dom"/>
</dbReference>
<comment type="subcellular location">
    <subcellularLocation>
        <location evidence="1">Membrane</location>
        <topology evidence="1">Single-pass type I membrane protein</topology>
    </subcellularLocation>
</comment>
<dbReference type="HOGENOM" id="CLU_422957_0_0_1"/>
<dbReference type="InterPro" id="IPR001881">
    <property type="entry name" value="EGF-like_Ca-bd_dom"/>
</dbReference>
<keyword evidence="7" id="KW-1133">Transmembrane helix</keyword>
<dbReference type="PANTHER" id="PTHR10574:SF433">
    <property type="entry name" value="MULTIPLE EPIDERMAL GROWTH FACTOR-LIKE DOMAINS PROTEIN 8"/>
    <property type="match status" value="1"/>
</dbReference>
<keyword evidence="6" id="KW-0106">Calcium</keyword>
<feature type="disulfide bond" evidence="13">
    <location>
        <begin position="389"/>
        <end position="403"/>
    </location>
</feature>
<keyword evidence="2 12" id="KW-0245">EGF-like domain</keyword>
<sequence>MSRVQKLSSLHDRSLCGWCSLTSLCLPRTANESIFCVNDQNWNYLTIQAEQCSNCSDYINCKDCLESSECEWWVDDAKCERVGRAALAVKSIDKCPVPCKERQGCSECLDQGGRCVWCESSQKCFSFSAYTSEFQFGMCREWYDQVVPRINSGPGQNTTHLASEKKPQCKSCSYFNDCASCLKALNCGWCYDSENPIKGKCVAGDFSNPVQTCNSVLNTTHLTAEWAYAQCPDVDECNLNIHHCHKEAKCTNTHGSYTCQCRKGYVGDGRISCIRTCYETCIKGKCSNSPNYECICDLGWTGKDCSIDCGCNNHSHCEKVGVCESCQDWTEGEHCERCRPGSYGNATTSEGCSPCECNGHGNQNLGVCDSRTGHCFCQDNTDGLKCEKCQKNYYGDPKNGGTCYYQCESRGYFTGLEKKSFGSFHSFKNPWSDHEVHECLWAVSPANVSGSVLITLEIDWSSMNVNCEENAAYVYDGQPDLLGQYPQSQLVGVICEPYTVQRPIETRSGHMTVYFKQTGKTKDGFNAHYSIKSCEKSFKEKCICPGTKIGPKCKESVCPEECNYKQQHGYCDMDYGRCICYNGWGGNGCETRIQSHQLISQTLFNTANLYDQLEHLRITIPRFGHSLSADKRGSLWMFGGYSLPNGPLKI</sequence>
<dbReference type="STRING" id="36166.T1GWQ7"/>
<dbReference type="PROSITE" id="PS01180">
    <property type="entry name" value="CUB"/>
    <property type="match status" value="1"/>
</dbReference>
<evidence type="ECO:0000256" key="8">
    <source>
        <dbReference type="ARBA" id="ARBA00023136"/>
    </source>
</evidence>
<dbReference type="EMBL" id="CAQQ02024065">
    <property type="status" value="NOT_ANNOTATED_CDS"/>
    <property type="molecule type" value="Genomic_DNA"/>
</dbReference>
<dbReference type="EMBL" id="CAQQ02024061">
    <property type="status" value="NOT_ANNOTATED_CDS"/>
    <property type="molecule type" value="Genomic_DNA"/>
</dbReference>
<keyword evidence="8" id="KW-0472">Membrane</keyword>
<evidence type="ECO:0000256" key="2">
    <source>
        <dbReference type="ARBA" id="ARBA00022536"/>
    </source>
</evidence>
<evidence type="ECO:0000259" key="14">
    <source>
        <dbReference type="PROSITE" id="PS01180"/>
    </source>
</evidence>
<dbReference type="PROSITE" id="PS50026">
    <property type="entry name" value="EGF_3"/>
    <property type="match status" value="1"/>
</dbReference>
<dbReference type="GO" id="GO:0009888">
    <property type="term" value="P:tissue development"/>
    <property type="evidence" value="ECO:0007669"/>
    <property type="project" value="TreeGrafter"/>
</dbReference>
<dbReference type="PROSITE" id="PS01248">
    <property type="entry name" value="EGF_LAM_1"/>
    <property type="match status" value="2"/>
</dbReference>
<evidence type="ECO:0000256" key="7">
    <source>
        <dbReference type="ARBA" id="ARBA00022989"/>
    </source>
</evidence>
<keyword evidence="10" id="KW-0325">Glycoprotein</keyword>
<dbReference type="GO" id="GO:0005509">
    <property type="term" value="F:calcium ion binding"/>
    <property type="evidence" value="ECO:0007669"/>
    <property type="project" value="InterPro"/>
</dbReference>
<keyword evidence="9 13" id="KW-1015">Disulfide bond</keyword>
<dbReference type="EMBL" id="CAQQ02024064">
    <property type="status" value="NOT_ANNOTATED_CDS"/>
    <property type="molecule type" value="Genomic_DNA"/>
</dbReference>
<organism evidence="17 18">
    <name type="scientific">Megaselia scalaris</name>
    <name type="common">Humpbacked fly</name>
    <name type="synonym">Phora scalaris</name>
    <dbReference type="NCBI Taxonomy" id="36166"/>
    <lineage>
        <taxon>Eukaryota</taxon>
        <taxon>Metazoa</taxon>
        <taxon>Ecdysozoa</taxon>
        <taxon>Arthropoda</taxon>
        <taxon>Hexapoda</taxon>
        <taxon>Insecta</taxon>
        <taxon>Pterygota</taxon>
        <taxon>Neoptera</taxon>
        <taxon>Endopterygota</taxon>
        <taxon>Diptera</taxon>
        <taxon>Brachycera</taxon>
        <taxon>Muscomorpha</taxon>
        <taxon>Platypezoidea</taxon>
        <taxon>Phoridae</taxon>
        <taxon>Megaseliini</taxon>
        <taxon>Megaselia</taxon>
    </lineage>
</organism>
<dbReference type="AlphaFoldDB" id="T1GWQ7"/>
<feature type="disulfide bond" evidence="13">
    <location>
        <begin position="326"/>
        <end position="335"/>
    </location>
</feature>
<evidence type="ECO:0000256" key="4">
    <source>
        <dbReference type="ARBA" id="ARBA00022729"/>
    </source>
</evidence>
<dbReference type="Gene3D" id="2.60.120.290">
    <property type="entry name" value="Spermadhesin, CUB domain"/>
    <property type="match status" value="1"/>
</dbReference>
<feature type="domain" description="Laminin EGF-like" evidence="16">
    <location>
        <begin position="355"/>
        <end position="405"/>
    </location>
</feature>
<dbReference type="EMBL" id="CAQQ02024063">
    <property type="status" value="NOT_ANNOTATED_CDS"/>
    <property type="molecule type" value="Genomic_DNA"/>
</dbReference>
<evidence type="ECO:0000256" key="9">
    <source>
        <dbReference type="ARBA" id="ARBA00023157"/>
    </source>
</evidence>
<accession>T1GWQ7</accession>
<keyword evidence="3" id="KW-0812">Transmembrane</keyword>
<dbReference type="PROSITE" id="PS00022">
    <property type="entry name" value="EGF_1"/>
    <property type="match status" value="2"/>
</dbReference>
<evidence type="ECO:0000256" key="13">
    <source>
        <dbReference type="PROSITE-ProRule" id="PRU00460"/>
    </source>
</evidence>
<dbReference type="FunFam" id="2.10.25.10:FF:000191">
    <property type="entry name" value="Multiple epidermal growth factor-like domains 8"/>
    <property type="match status" value="1"/>
</dbReference>
<evidence type="ECO:0000256" key="5">
    <source>
        <dbReference type="ARBA" id="ARBA00022737"/>
    </source>
</evidence>
<dbReference type="SUPFAM" id="SSF57196">
    <property type="entry name" value="EGF/Laminin"/>
    <property type="match status" value="2"/>
</dbReference>
<dbReference type="InterPro" id="IPR050440">
    <property type="entry name" value="Laminin/Netrin_ECM"/>
</dbReference>
<dbReference type="Pfam" id="PF01437">
    <property type="entry name" value="PSI"/>
    <property type="match status" value="1"/>
</dbReference>